<dbReference type="InterPro" id="IPR006873">
    <property type="entry name" value="DUF620"/>
</dbReference>
<proteinExistence type="predicted"/>
<accession>A0AAN9SBN7</accession>
<organism evidence="2 3">
    <name type="scientific">Psophocarpus tetragonolobus</name>
    <name type="common">Winged bean</name>
    <name type="synonym">Dolichos tetragonolobus</name>
    <dbReference type="NCBI Taxonomy" id="3891"/>
    <lineage>
        <taxon>Eukaryota</taxon>
        <taxon>Viridiplantae</taxon>
        <taxon>Streptophyta</taxon>
        <taxon>Embryophyta</taxon>
        <taxon>Tracheophyta</taxon>
        <taxon>Spermatophyta</taxon>
        <taxon>Magnoliopsida</taxon>
        <taxon>eudicotyledons</taxon>
        <taxon>Gunneridae</taxon>
        <taxon>Pentapetalae</taxon>
        <taxon>rosids</taxon>
        <taxon>fabids</taxon>
        <taxon>Fabales</taxon>
        <taxon>Fabaceae</taxon>
        <taxon>Papilionoideae</taxon>
        <taxon>50 kb inversion clade</taxon>
        <taxon>NPAAA clade</taxon>
        <taxon>indigoferoid/millettioid clade</taxon>
        <taxon>Phaseoleae</taxon>
        <taxon>Psophocarpus</taxon>
    </lineage>
</organism>
<dbReference type="PANTHER" id="PTHR31300:SF3">
    <property type="entry name" value="GB|AAD30234.1"/>
    <property type="match status" value="1"/>
</dbReference>
<gene>
    <name evidence="2" type="ORF">VNO78_21207</name>
</gene>
<reference evidence="2 3" key="1">
    <citation type="submission" date="2024-01" db="EMBL/GenBank/DDBJ databases">
        <title>The genomes of 5 underutilized Papilionoideae crops provide insights into root nodulation and disease resistanc.</title>
        <authorList>
            <person name="Jiang F."/>
        </authorList>
    </citation>
    <scope>NUCLEOTIDE SEQUENCE [LARGE SCALE GENOMIC DNA]</scope>
    <source>
        <strain evidence="2">DUOXIRENSHENG_FW03</strain>
        <tissue evidence="2">Leaves</tissue>
    </source>
</reference>
<feature type="region of interest" description="Disordered" evidence="1">
    <location>
        <begin position="1"/>
        <end position="22"/>
    </location>
</feature>
<dbReference type="EMBL" id="JAYMYS010000005">
    <property type="protein sequence ID" value="KAK7392760.1"/>
    <property type="molecule type" value="Genomic_DNA"/>
</dbReference>
<comment type="caution">
    <text evidence="2">The sequence shown here is derived from an EMBL/GenBank/DDBJ whole genome shotgun (WGS) entry which is preliminary data.</text>
</comment>
<evidence type="ECO:0008006" key="4">
    <source>
        <dbReference type="Google" id="ProtNLM"/>
    </source>
</evidence>
<sequence>MGRLAPLSEEPTNEENEAHNNNSKKCLQSWRNWNWIKTHFSLVFNKKSNLKILLSVLGCPLFPVPVHPILPLNEAKPFSPSLSSPMSSSAQYIIQHFRAATGCRKLEGTVKNVFTTGKVTMDVVDDLGSTSGGVNLEKGCFVMWQMVPDKWQIELVLGGQKVLAGSNGAIAWRHTPWLGVHAAKGGVRPLRRALQGLDPLAVSAVFCAAQYMGEKQILGIDCFVLKLSADQKDLVERSDNTAEMIKHAIFGYFSQRSGLLVYLEDSYLTRIQAPGSHPTYWETTMSTKIEDYRIVDGVMIAHAGSSTALITRFGDNLKDGPAITRLEESWTIDDVAFNVQGLSLDCFIPPQELQRDSCSDDDLDWRSSPLHT</sequence>
<name>A0AAN9SBN7_PSOTE</name>
<keyword evidence="3" id="KW-1185">Reference proteome</keyword>
<dbReference type="AlphaFoldDB" id="A0AAN9SBN7"/>
<evidence type="ECO:0000313" key="3">
    <source>
        <dbReference type="Proteomes" id="UP001386955"/>
    </source>
</evidence>
<protein>
    <recommendedName>
        <fullName evidence="4">Lipase</fullName>
    </recommendedName>
</protein>
<dbReference type="Proteomes" id="UP001386955">
    <property type="component" value="Unassembled WGS sequence"/>
</dbReference>
<dbReference type="PANTHER" id="PTHR31300">
    <property type="entry name" value="LIPASE"/>
    <property type="match status" value="1"/>
</dbReference>
<evidence type="ECO:0000313" key="2">
    <source>
        <dbReference type="EMBL" id="KAK7392760.1"/>
    </source>
</evidence>
<dbReference type="Pfam" id="PF04788">
    <property type="entry name" value="DUF620"/>
    <property type="match status" value="1"/>
</dbReference>
<evidence type="ECO:0000256" key="1">
    <source>
        <dbReference type="SAM" id="MobiDB-lite"/>
    </source>
</evidence>